<evidence type="ECO:0000256" key="1">
    <source>
        <dbReference type="SAM" id="MobiDB-lite"/>
    </source>
</evidence>
<accession>A0A8D8MFH4</accession>
<protein>
    <submittedName>
        <fullName evidence="2">(northern house mosquito) hypothetical protein</fullName>
    </submittedName>
</protein>
<feature type="compositionally biased region" description="Basic and acidic residues" evidence="1">
    <location>
        <begin position="36"/>
        <end position="51"/>
    </location>
</feature>
<reference evidence="2" key="1">
    <citation type="submission" date="2021-05" db="EMBL/GenBank/DDBJ databases">
        <authorList>
            <person name="Alioto T."/>
            <person name="Alioto T."/>
            <person name="Gomez Garrido J."/>
        </authorList>
    </citation>
    <scope>NUCLEOTIDE SEQUENCE</scope>
</reference>
<dbReference type="EMBL" id="HBUE01141824">
    <property type="protein sequence ID" value="CAG6501136.1"/>
    <property type="molecule type" value="Transcribed_RNA"/>
</dbReference>
<sequence length="103" mass="11597">MDRGWKFGRVPAGDAAAVGRPRGREHYRVGPVAGAAHDDQVRHQQHPRSDWTEGGPEDGAGWTDLPDEPVSDTSFCFVFIEQEYGAFYALKITQKTFFFVIQR</sequence>
<organism evidence="2">
    <name type="scientific">Culex pipiens</name>
    <name type="common">House mosquito</name>
    <dbReference type="NCBI Taxonomy" id="7175"/>
    <lineage>
        <taxon>Eukaryota</taxon>
        <taxon>Metazoa</taxon>
        <taxon>Ecdysozoa</taxon>
        <taxon>Arthropoda</taxon>
        <taxon>Hexapoda</taxon>
        <taxon>Insecta</taxon>
        <taxon>Pterygota</taxon>
        <taxon>Neoptera</taxon>
        <taxon>Endopterygota</taxon>
        <taxon>Diptera</taxon>
        <taxon>Nematocera</taxon>
        <taxon>Culicoidea</taxon>
        <taxon>Culicidae</taxon>
        <taxon>Culicinae</taxon>
        <taxon>Culicini</taxon>
        <taxon>Culex</taxon>
        <taxon>Culex</taxon>
    </lineage>
</organism>
<name>A0A8D8MFH4_CULPI</name>
<dbReference type="EMBL" id="HBUE01194473">
    <property type="protein sequence ID" value="CAG6526885.1"/>
    <property type="molecule type" value="Transcribed_RNA"/>
</dbReference>
<dbReference type="AlphaFoldDB" id="A0A8D8MFH4"/>
<evidence type="ECO:0000313" key="2">
    <source>
        <dbReference type="EMBL" id="CAG6526885.1"/>
    </source>
</evidence>
<proteinExistence type="predicted"/>
<feature type="region of interest" description="Disordered" evidence="1">
    <location>
        <begin position="31"/>
        <end position="67"/>
    </location>
</feature>
<dbReference type="EMBL" id="HBUE01300453">
    <property type="protein sequence ID" value="CAG6578606.1"/>
    <property type="molecule type" value="Transcribed_RNA"/>
</dbReference>